<protein>
    <submittedName>
        <fullName evidence="2">Sec1 family domain-containing protein 1</fullName>
    </submittedName>
</protein>
<evidence type="ECO:0000313" key="2">
    <source>
        <dbReference type="WBParaSite" id="RSKR_0000339200.1"/>
    </source>
</evidence>
<dbReference type="WBParaSite" id="RSKR_0000339200.1">
    <property type="protein sequence ID" value="RSKR_0000339200.1"/>
    <property type="gene ID" value="RSKR_0000339200"/>
</dbReference>
<proteinExistence type="predicted"/>
<reference evidence="2" key="1">
    <citation type="submission" date="2016-11" db="UniProtKB">
        <authorList>
            <consortium name="WormBaseParasite"/>
        </authorList>
    </citation>
    <scope>IDENTIFICATION</scope>
    <source>
        <strain evidence="2">KR3021</strain>
    </source>
</reference>
<organism evidence="1 2">
    <name type="scientific">Rhabditophanes sp. KR3021</name>
    <dbReference type="NCBI Taxonomy" id="114890"/>
    <lineage>
        <taxon>Eukaryota</taxon>
        <taxon>Metazoa</taxon>
        <taxon>Ecdysozoa</taxon>
        <taxon>Nematoda</taxon>
        <taxon>Chromadorea</taxon>
        <taxon>Rhabditida</taxon>
        <taxon>Tylenchina</taxon>
        <taxon>Panagrolaimomorpha</taxon>
        <taxon>Strongyloidoidea</taxon>
        <taxon>Alloionematidae</taxon>
        <taxon>Rhabditophanes</taxon>
    </lineage>
</organism>
<name>A0AC35TSG9_9BILA</name>
<evidence type="ECO:0000313" key="1">
    <source>
        <dbReference type="Proteomes" id="UP000095286"/>
    </source>
</evidence>
<sequence>MLKIADKPIKDSIRGRQIVGLKQLLNFNNPAGSVTSSEPGWKVLILDKFGQDVVSPILTVQQLRELGVTLHLMLGSKRDSLPDVCAVYLVSPSDENIALISNDLKSNMYDGYYINMISPMSRPQLEQLATAAVQGNTMSGVQKLTDQYLSFISLEEDLFVLKRFSQGSKLSYGAINDTRATDEQMVDLVESIANGLFSVCVTMGIIPIIRCDKNNAAERVAEKLDAKIRNSLRDARNNLFVQDTYKPGQMNFQRPVLVISDRSVDLATMLHHTWSYQALIHDIFDYDQNRVKMNDKSGKKKDYEMCSVADNLWKNYRGSAFPLVAEAIQEDLESYRKTEEDLKKLKNRMGVTGEEMSDANNHIKDSTSKLQDAIESLPQLLEKKKLIDIHTTIATTLLDIIKQRKLDALFETEEKILNGSPVEGNIGEIMKNCSDPMDALRLCLINYLCSATISEKELGEHTAILVERQIPLDALHFAKRLKSFNNLGKQSEHHYGAGTKTVSMFSKLLNQSSKFVMDGVKNLVPKKHNLPLTQMVDEIVDTRPTVTGAAPISSVEYRYFDPKIMHVGNQDGIRQRQGQLVQDVLVFQIGGGNYVEYQNLVDYAKAKGIGRITYGCTELVTPKQFVTQMSELGAMLK</sequence>
<dbReference type="Proteomes" id="UP000095286">
    <property type="component" value="Unplaced"/>
</dbReference>
<accession>A0AC35TSG9</accession>